<sequence length="306" mass="31586">MNASRETVVGRLQEPARAAVGRLGRPEYVGANRCLPCTVVNVVIAAVGAAVVAAVGAPLLGAVGFGASLAAIWLRGYLVPGTPELTKRYFPERVLALFGKASGGVDGAATGEIDPEAYLLDADVLVETAAGDDFAFAPDFAAAWRAAADGGPGATPAEGAREGYDDLAALAVLTGLDRDELSIDWHGGAGFAYAGDERIGHWESRPAFRADAAADRVLTATREGWTELSLADRSAVLGALRLFVEDCPTCAGDVALEEGVVESCCSSYDVIAGRCAGCDARLFELRLPASLAAGNEQSDEGERAGR</sequence>
<comment type="caution">
    <text evidence="5">The sequence shown here is derived from an EMBL/GenBank/DDBJ whole genome shotgun (WGS) entry which is preliminary data.</text>
</comment>
<evidence type="ECO:0000313" key="5">
    <source>
        <dbReference type="EMBL" id="MEZ3165131.1"/>
    </source>
</evidence>
<feature type="domain" description="DUF8054" evidence="2">
    <location>
        <begin position="22"/>
        <end position="100"/>
    </location>
</feature>
<keyword evidence="1" id="KW-0812">Transmembrane</keyword>
<keyword evidence="1" id="KW-1133">Transmembrane helix</keyword>
<gene>
    <name evidence="5" type="ORF">ABNG04_14880</name>
</gene>
<name>A0ABD5M4F1_9EURY</name>
<dbReference type="InterPro" id="IPR058674">
    <property type="entry name" value="DUF8054_N"/>
</dbReference>
<reference evidence="5 6" key="1">
    <citation type="submission" date="2024-06" db="EMBL/GenBank/DDBJ databases">
        <title>Halorubrum miltondacostae sp. nov., a potential PHA producer isolated from an inland solar saltern in Rio Maior, Portugal.</title>
        <authorList>
            <person name="Albuquerque L."/>
            <person name="Viver T."/>
            <person name="Barroso C."/>
            <person name="Claudino R."/>
            <person name="Galvan M."/>
            <person name="Simoes G."/>
            <person name="Lobo Da Cunha A."/>
            <person name="Egas C."/>
        </authorList>
    </citation>
    <scope>NUCLEOTIDE SEQUENCE [LARGE SCALE GENOMIC DNA]</scope>
    <source>
        <strain evidence="5 6">RMP-11</strain>
    </source>
</reference>
<evidence type="ECO:0000259" key="4">
    <source>
        <dbReference type="Pfam" id="PF26238"/>
    </source>
</evidence>
<feature type="transmembrane region" description="Helical" evidence="1">
    <location>
        <begin position="34"/>
        <end position="53"/>
    </location>
</feature>
<organism evidence="5 6">
    <name type="scientific">Halorubrum miltondacostae</name>
    <dbReference type="NCBI Taxonomy" id="3076378"/>
    <lineage>
        <taxon>Archaea</taxon>
        <taxon>Methanobacteriati</taxon>
        <taxon>Methanobacteriota</taxon>
        <taxon>Stenosarchaea group</taxon>
        <taxon>Halobacteria</taxon>
        <taxon>Halobacteriales</taxon>
        <taxon>Haloferacaceae</taxon>
        <taxon>Halorubrum</taxon>
    </lineage>
</organism>
<dbReference type="RefSeq" id="WP_371163173.1">
    <property type="nucleotide sequence ID" value="NZ_JBEDNX010000003.1"/>
</dbReference>
<dbReference type="Pfam" id="PF26236">
    <property type="entry name" value="DUF8054_N"/>
    <property type="match status" value="1"/>
</dbReference>
<dbReference type="AlphaFoldDB" id="A0ABD5M4F1"/>
<evidence type="ECO:0000313" key="6">
    <source>
        <dbReference type="Proteomes" id="UP001567572"/>
    </source>
</evidence>
<keyword evidence="1" id="KW-0472">Membrane</keyword>
<protein>
    <submittedName>
        <fullName evidence="5">Uncharacterized protein</fullName>
    </submittedName>
</protein>
<accession>A0ABD5M4F1</accession>
<dbReference type="Pfam" id="PF26237">
    <property type="entry name" value="DUF8054_C"/>
    <property type="match status" value="1"/>
</dbReference>
<feature type="domain" description="DUF8054" evidence="4">
    <location>
        <begin position="114"/>
        <end position="242"/>
    </location>
</feature>
<evidence type="ECO:0000256" key="1">
    <source>
        <dbReference type="SAM" id="Phobius"/>
    </source>
</evidence>
<dbReference type="Proteomes" id="UP001567572">
    <property type="component" value="Unassembled WGS sequence"/>
</dbReference>
<dbReference type="InterPro" id="IPR058775">
    <property type="entry name" value="DUF8054_M"/>
</dbReference>
<dbReference type="Pfam" id="PF26238">
    <property type="entry name" value="DUF8054_M"/>
    <property type="match status" value="1"/>
</dbReference>
<proteinExistence type="predicted"/>
<dbReference type="EMBL" id="JBEDNY010000006">
    <property type="protein sequence ID" value="MEZ3165131.1"/>
    <property type="molecule type" value="Genomic_DNA"/>
</dbReference>
<dbReference type="InterPro" id="IPR058675">
    <property type="entry name" value="DUF8054_C"/>
</dbReference>
<keyword evidence="6" id="KW-1185">Reference proteome</keyword>
<feature type="domain" description="DUF8054" evidence="3">
    <location>
        <begin position="245"/>
        <end position="284"/>
    </location>
</feature>
<evidence type="ECO:0000259" key="3">
    <source>
        <dbReference type="Pfam" id="PF26237"/>
    </source>
</evidence>
<evidence type="ECO:0000259" key="2">
    <source>
        <dbReference type="Pfam" id="PF26236"/>
    </source>
</evidence>